<dbReference type="InterPro" id="IPR010877">
    <property type="entry name" value="Phage_Mu_Gp46"/>
</dbReference>
<dbReference type="AlphaFoldDB" id="D5RM89"/>
<dbReference type="Pfam" id="PF07409">
    <property type="entry name" value="GP46"/>
    <property type="match status" value="1"/>
</dbReference>
<reference evidence="2 3" key="1">
    <citation type="submission" date="2010-04" db="EMBL/GenBank/DDBJ databases">
        <authorList>
            <person name="Qin X."/>
            <person name="Bachman B."/>
            <person name="Battles P."/>
            <person name="Bell A."/>
            <person name="Bess C."/>
            <person name="Bickham C."/>
            <person name="Chaboub L."/>
            <person name="Chen D."/>
            <person name="Coyle M."/>
            <person name="Deiros D.R."/>
            <person name="Dinh H."/>
            <person name="Forbes L."/>
            <person name="Fowler G."/>
            <person name="Francisco L."/>
            <person name="Fu Q."/>
            <person name="Gubbala S."/>
            <person name="Hale W."/>
            <person name="Han Y."/>
            <person name="Hemphill L."/>
            <person name="Highlander S.K."/>
            <person name="Hirani K."/>
            <person name="Hogues M."/>
            <person name="Jackson L."/>
            <person name="Jakkamsetti A."/>
            <person name="Javaid M."/>
            <person name="Jiang H."/>
            <person name="Korchina V."/>
            <person name="Kovar C."/>
            <person name="Lara F."/>
            <person name="Lee S."/>
            <person name="Mata R."/>
            <person name="Mathew T."/>
            <person name="Moen C."/>
            <person name="Morales K."/>
            <person name="Munidasa M."/>
            <person name="Nazareth L."/>
            <person name="Ngo R."/>
            <person name="Nguyen L."/>
            <person name="Okwuonu G."/>
            <person name="Ongeri F."/>
            <person name="Patil S."/>
            <person name="Petrosino J."/>
            <person name="Pham C."/>
            <person name="Pham P."/>
            <person name="Pu L.-L."/>
            <person name="Puazo M."/>
            <person name="Raj R."/>
            <person name="Reid J."/>
            <person name="Rouhana J."/>
            <person name="Saada N."/>
            <person name="Shang Y."/>
            <person name="Simmons D."/>
            <person name="Thornton R."/>
            <person name="Warren J."/>
            <person name="Weissenberger G."/>
            <person name="Zhang J."/>
            <person name="Zhang L."/>
            <person name="Zhou C."/>
            <person name="Zhu D."/>
            <person name="Muzny D."/>
            <person name="Worley K."/>
            <person name="Gibbs R."/>
        </authorList>
    </citation>
    <scope>NUCLEOTIDE SEQUENCE [LARGE SCALE GENOMIC DNA]</scope>
    <source>
        <strain evidence="2 3">ATCC 49957</strain>
    </source>
</reference>
<keyword evidence="3" id="KW-1185">Reference proteome</keyword>
<evidence type="ECO:0000313" key="2">
    <source>
        <dbReference type="EMBL" id="EFH11582.1"/>
    </source>
</evidence>
<dbReference type="HOGENOM" id="CLU_119472_0_0_5"/>
<evidence type="ECO:0000313" key="3">
    <source>
        <dbReference type="Proteomes" id="UP000005324"/>
    </source>
</evidence>
<evidence type="ECO:0000256" key="1">
    <source>
        <dbReference type="SAM" id="MobiDB-lite"/>
    </source>
</evidence>
<protein>
    <submittedName>
        <fullName evidence="2">Phage protein GP46</fullName>
    </submittedName>
</protein>
<accession>D5RM89</accession>
<dbReference type="OrthoDB" id="5677166at2"/>
<comment type="caution">
    <text evidence="2">The sequence shown here is derived from an EMBL/GenBank/DDBJ whole genome shotgun (WGS) entry which is preliminary data.</text>
</comment>
<dbReference type="RefSeq" id="WP_007004617.1">
    <property type="nucleotide sequence ID" value="NZ_GG770779.1"/>
</dbReference>
<proteinExistence type="predicted"/>
<sequence length="152" mass="16799">MPFADFALAYDADSRSCDLVLAADGLVLDRTPLTALLVSLGTDRLARADDELPQPEEAGQAPAQLNPRRGWWGDALDSRGQIGSRLWLLERRKQAEQTRRDAQTYCAEALDWIESRRATPVTLRVSWLRRGVLGITARAGSDSIDVQQPVLA</sequence>
<name>D5RM89_9PROT</name>
<organism evidence="2 3">
    <name type="scientific">Pseudoroseomonas cervicalis ATCC 49957</name>
    <dbReference type="NCBI Taxonomy" id="525371"/>
    <lineage>
        <taxon>Bacteria</taxon>
        <taxon>Pseudomonadati</taxon>
        <taxon>Pseudomonadota</taxon>
        <taxon>Alphaproteobacteria</taxon>
        <taxon>Acetobacterales</taxon>
        <taxon>Roseomonadaceae</taxon>
        <taxon>Roseomonas</taxon>
    </lineage>
</organism>
<feature type="region of interest" description="Disordered" evidence="1">
    <location>
        <begin position="52"/>
        <end position="71"/>
    </location>
</feature>
<dbReference type="Proteomes" id="UP000005324">
    <property type="component" value="Unassembled WGS sequence"/>
</dbReference>
<dbReference type="EMBL" id="ADVL01000353">
    <property type="protein sequence ID" value="EFH11582.1"/>
    <property type="molecule type" value="Genomic_DNA"/>
</dbReference>
<gene>
    <name evidence="2" type="ORF">HMPREF0731_2200</name>
</gene>